<reference evidence="14 15" key="1">
    <citation type="submission" date="2016-10" db="EMBL/GenBank/DDBJ databases">
        <authorList>
            <person name="de Groot N.N."/>
        </authorList>
    </citation>
    <scope>NUCLEOTIDE SEQUENCE [LARGE SCALE GENOMIC DNA]</scope>
    <source>
        <strain evidence="14 15">DSM 46701</strain>
    </source>
</reference>
<dbReference type="Gene3D" id="2.30.40.10">
    <property type="entry name" value="Urease, subunit C, domain 1"/>
    <property type="match status" value="1"/>
</dbReference>
<dbReference type="InterPro" id="IPR006680">
    <property type="entry name" value="Amidohydro-rel"/>
</dbReference>
<keyword evidence="15" id="KW-1185">Reference proteome</keyword>
<dbReference type="FunFam" id="3.20.20.140:FF:000004">
    <property type="entry name" value="N-acetylglucosamine-6-phosphate deacetylase"/>
    <property type="match status" value="1"/>
</dbReference>
<feature type="binding site" evidence="12">
    <location>
        <position position="205"/>
    </location>
    <ligand>
        <name>Zn(2+)</name>
        <dbReference type="ChEBI" id="CHEBI:29105"/>
    </ligand>
</feature>
<evidence type="ECO:0000256" key="6">
    <source>
        <dbReference type="ARBA" id="ARBA00023277"/>
    </source>
</evidence>
<evidence type="ECO:0000256" key="3">
    <source>
        <dbReference type="ARBA" id="ARBA00018029"/>
    </source>
</evidence>
<feature type="domain" description="Amidohydrolase-related" evidence="13">
    <location>
        <begin position="59"/>
        <end position="389"/>
    </location>
</feature>
<evidence type="ECO:0000256" key="11">
    <source>
        <dbReference type="PIRSR" id="PIRSR038994-2"/>
    </source>
</evidence>
<dbReference type="Proteomes" id="UP000199695">
    <property type="component" value="Unassembled WGS sequence"/>
</dbReference>
<keyword evidence="5 9" id="KW-0378">Hydrolase</keyword>
<dbReference type="EMBL" id="FOCQ01000001">
    <property type="protein sequence ID" value="SEM70471.1"/>
    <property type="molecule type" value="Genomic_DNA"/>
</dbReference>
<evidence type="ECO:0000256" key="7">
    <source>
        <dbReference type="ARBA" id="ARBA00047647"/>
    </source>
</evidence>
<feature type="binding site" evidence="12">
    <location>
        <position position="139"/>
    </location>
    <ligand>
        <name>Zn(2+)</name>
        <dbReference type="ChEBI" id="CHEBI:29105"/>
    </ligand>
</feature>
<dbReference type="CDD" id="cd00854">
    <property type="entry name" value="NagA"/>
    <property type="match status" value="1"/>
</dbReference>
<comment type="cofactor">
    <cofactor evidence="12">
        <name>a divalent metal cation</name>
        <dbReference type="ChEBI" id="CHEBI:60240"/>
    </cofactor>
    <text evidence="12">Binds 1 divalent metal cation per subunit.</text>
</comment>
<dbReference type="STRING" id="1173111.SAMN05444955_101170"/>
<sequence>MFEMEPIILMNGTVFTETNEIADGYIKIAGGKIAGIGSVSELTDTTGYTVVPLPEGSKIIPGMIDVHIHGVDGADTMDATTRALDQMATALPREGTTCFLATTITQSQPSIERALANAADYIAHHQAPGKAECAGIHLEGPFLSPKRSGAQPLEYIIHPSVELFQHWQSIAGGHIKLVTLAPEEEGGLELAKYLRETGVIASIGHSDATYDECVEAIRAGASHVTHLYNGMRGLHHRDPGVVGAAFLREELMVELIADGIHSRPEMVKIAFDQITSERMILITDSMRAKCLKRGTYELGGQTVYVTEQDARLADGTLAGSILKMKDAIKNMREFTRCSIPQLIRMCSSNAAKELGLFDRKGSIAVGKDADLVVIDDEWEVELTLCSGKVAYDRKGVRDATG</sequence>
<dbReference type="GO" id="GO:0046872">
    <property type="term" value="F:metal ion binding"/>
    <property type="evidence" value="ECO:0007669"/>
    <property type="project" value="UniProtKB-KW"/>
</dbReference>
<evidence type="ECO:0000256" key="5">
    <source>
        <dbReference type="ARBA" id="ARBA00022801"/>
    </source>
</evidence>
<dbReference type="InterPro" id="IPR011059">
    <property type="entry name" value="Metal-dep_hydrolase_composite"/>
</dbReference>
<protein>
    <recommendedName>
        <fullName evidence="3">N-acetylglucosamine-6-phosphate deacetylase</fullName>
        <ecNumber evidence="2">3.5.1.25</ecNumber>
    </recommendedName>
</protein>
<keyword evidence="6 9" id="KW-0119">Carbohydrate metabolism</keyword>
<dbReference type="PANTHER" id="PTHR11113:SF14">
    <property type="entry name" value="N-ACETYLGLUCOSAMINE-6-PHOSPHATE DEACETYLASE"/>
    <property type="match status" value="1"/>
</dbReference>
<feature type="binding site" evidence="11">
    <location>
        <position position="237"/>
    </location>
    <ligand>
        <name>substrate</name>
    </ligand>
</feature>
<dbReference type="PANTHER" id="PTHR11113">
    <property type="entry name" value="N-ACETYLGLUCOSAMINE-6-PHOSPHATE DEACETYLASE"/>
    <property type="match status" value="1"/>
</dbReference>
<gene>
    <name evidence="14" type="ORF">SAMN05444955_101170</name>
</gene>
<evidence type="ECO:0000313" key="15">
    <source>
        <dbReference type="Proteomes" id="UP000199695"/>
    </source>
</evidence>
<evidence type="ECO:0000256" key="2">
    <source>
        <dbReference type="ARBA" id="ARBA00011899"/>
    </source>
</evidence>
<evidence type="ECO:0000256" key="12">
    <source>
        <dbReference type="PIRSR" id="PIRSR038994-3"/>
    </source>
</evidence>
<dbReference type="EC" id="3.5.1.25" evidence="2"/>
<feature type="binding site" evidence="11">
    <location>
        <begin position="317"/>
        <end position="319"/>
    </location>
    <ligand>
        <name>substrate</name>
    </ligand>
</feature>
<evidence type="ECO:0000256" key="10">
    <source>
        <dbReference type="PIRSR" id="PIRSR038994-1"/>
    </source>
</evidence>
<evidence type="ECO:0000256" key="9">
    <source>
        <dbReference type="PIRNR" id="PIRNR038994"/>
    </source>
</evidence>
<dbReference type="NCBIfam" id="TIGR00221">
    <property type="entry name" value="nagA"/>
    <property type="match status" value="1"/>
</dbReference>
<proteinExistence type="inferred from homology"/>
<dbReference type="SUPFAM" id="SSF51338">
    <property type="entry name" value="Composite domain of metallo-dependent hydrolases"/>
    <property type="match status" value="1"/>
</dbReference>
<dbReference type="AlphaFoldDB" id="A0A1H8AIM6"/>
<feature type="binding site" evidence="11">
    <location>
        <position position="261"/>
    </location>
    <ligand>
        <name>substrate</name>
    </ligand>
</feature>
<keyword evidence="4 12" id="KW-0479">Metal-binding</keyword>
<dbReference type="GO" id="GO:0008448">
    <property type="term" value="F:N-acetylglucosamine-6-phosphate deacetylase activity"/>
    <property type="evidence" value="ECO:0007669"/>
    <property type="project" value="UniProtKB-EC"/>
</dbReference>
<comment type="similarity">
    <text evidence="1 9">Belongs to the metallo-dependent hydrolases superfamily. NagA family.</text>
</comment>
<evidence type="ECO:0000256" key="4">
    <source>
        <dbReference type="ARBA" id="ARBA00022723"/>
    </source>
</evidence>
<dbReference type="PIRSF" id="PIRSF038994">
    <property type="entry name" value="NagA"/>
    <property type="match status" value="1"/>
</dbReference>
<dbReference type="Gene3D" id="3.20.20.140">
    <property type="entry name" value="Metal-dependent hydrolases"/>
    <property type="match status" value="1"/>
</dbReference>
<evidence type="ECO:0000256" key="8">
    <source>
        <dbReference type="ARBA" id="ARBA00060590"/>
    </source>
</evidence>
<evidence type="ECO:0000313" key="14">
    <source>
        <dbReference type="EMBL" id="SEM70471.1"/>
    </source>
</evidence>
<feature type="binding site" evidence="11">
    <location>
        <begin position="229"/>
        <end position="230"/>
    </location>
    <ligand>
        <name>substrate</name>
    </ligand>
</feature>
<comment type="pathway">
    <text evidence="8">Amino-sugar metabolism; N-acetylneuraminate degradation; D-fructose 6-phosphate from N-acetylneuraminate: step 4/5.</text>
</comment>
<comment type="catalytic activity">
    <reaction evidence="7">
        <text>N-acetyl-D-glucosamine 6-phosphate + H2O = D-glucosamine 6-phosphate + acetate</text>
        <dbReference type="Rhea" id="RHEA:22936"/>
        <dbReference type="ChEBI" id="CHEBI:15377"/>
        <dbReference type="ChEBI" id="CHEBI:30089"/>
        <dbReference type="ChEBI" id="CHEBI:57513"/>
        <dbReference type="ChEBI" id="CHEBI:58725"/>
        <dbReference type="EC" id="3.5.1.25"/>
    </reaction>
</comment>
<feature type="active site" description="Proton donor/acceptor" evidence="10">
    <location>
        <position position="284"/>
    </location>
</feature>
<feature type="binding site" evidence="11">
    <location>
        <position position="150"/>
    </location>
    <ligand>
        <name>substrate</name>
    </ligand>
</feature>
<dbReference type="Pfam" id="PF01979">
    <property type="entry name" value="Amidohydro_1"/>
    <property type="match status" value="1"/>
</dbReference>
<feature type="binding site" evidence="12">
    <location>
        <position position="226"/>
    </location>
    <ligand>
        <name>Zn(2+)</name>
        <dbReference type="ChEBI" id="CHEBI:29105"/>
    </ligand>
</feature>
<evidence type="ECO:0000256" key="1">
    <source>
        <dbReference type="ARBA" id="ARBA00010716"/>
    </source>
</evidence>
<dbReference type="GO" id="GO:0006046">
    <property type="term" value="P:N-acetylglucosamine catabolic process"/>
    <property type="evidence" value="ECO:0007669"/>
    <property type="project" value="TreeGrafter"/>
</dbReference>
<dbReference type="InterPro" id="IPR003764">
    <property type="entry name" value="GlcNAc_6-P_deAcase"/>
</dbReference>
<name>A0A1H8AIM6_9BACL</name>
<evidence type="ECO:0000259" key="13">
    <source>
        <dbReference type="Pfam" id="PF01979"/>
    </source>
</evidence>
<organism evidence="14 15">
    <name type="scientific">Lihuaxuella thermophila</name>
    <dbReference type="NCBI Taxonomy" id="1173111"/>
    <lineage>
        <taxon>Bacteria</taxon>
        <taxon>Bacillati</taxon>
        <taxon>Bacillota</taxon>
        <taxon>Bacilli</taxon>
        <taxon>Bacillales</taxon>
        <taxon>Thermoactinomycetaceae</taxon>
        <taxon>Lihuaxuella</taxon>
    </lineage>
</organism>
<dbReference type="InterPro" id="IPR032466">
    <property type="entry name" value="Metal_Hydrolase"/>
</dbReference>
<dbReference type="SUPFAM" id="SSF51556">
    <property type="entry name" value="Metallo-dependent hydrolases"/>
    <property type="match status" value="1"/>
</dbReference>
<accession>A0A1H8AIM6</accession>